<keyword evidence="1" id="KW-1133">Transmembrane helix</keyword>
<gene>
    <name evidence="3" type="ORF">AURDEDRAFT_169920</name>
</gene>
<dbReference type="InterPro" id="IPR045340">
    <property type="entry name" value="DUF6533"/>
</dbReference>
<feature type="transmembrane region" description="Helical" evidence="1">
    <location>
        <begin position="54"/>
        <end position="75"/>
    </location>
</feature>
<keyword evidence="1" id="KW-0812">Transmembrane</keyword>
<protein>
    <recommendedName>
        <fullName evidence="2">DUF6533 domain-containing protein</fullName>
    </recommendedName>
</protein>
<dbReference type="AlphaFoldDB" id="J0WWZ0"/>
<dbReference type="OMA" id="CDAYFRI"/>
<dbReference type="InParanoid" id="J0WWZ0"/>
<accession>J0WWZ0</accession>
<feature type="domain" description="DUF6533" evidence="2">
    <location>
        <begin position="20"/>
        <end position="64"/>
    </location>
</feature>
<dbReference type="Proteomes" id="UP000006514">
    <property type="component" value="Unassembled WGS sequence"/>
</dbReference>
<feature type="transmembrane region" description="Helical" evidence="1">
    <location>
        <begin position="202"/>
        <end position="223"/>
    </location>
</feature>
<dbReference type="KEGG" id="adl:AURDEDRAFT_169920"/>
<sequence>MATALAHAIDAFRQAQISNYAGVSSLAVLVYDMTLTHSLEAKHIWRSRWSVPKIMYLFARYYALFHLSLIVRIGTSRQINLTVSRSLAYSQGKSHSSFQLCDAYFRIDGFGTQVLANVTDALLIMRLRSMYRKSKIGKRNPSQSSSHWLTGCSHTHPRRAFLQAIIEAVAIGFSTSGASAVSPPAFLRSWTGCFYSKNPPRYVLAAWVPSLLFATILFGMTLHKLWVFRQDGIRASGLIFGLQLMNTLTTAFAPVGRLLELGVPWLLAAYGIVSSRLILNLREYNAEIKELTAPPMRTTGSELQFRHSESTAVEGASRTASQHGV</sequence>
<evidence type="ECO:0000256" key="1">
    <source>
        <dbReference type="SAM" id="Phobius"/>
    </source>
</evidence>
<reference evidence="4" key="1">
    <citation type="journal article" date="2012" name="Science">
        <title>The Paleozoic origin of enzymatic lignin decomposition reconstructed from 31 fungal genomes.</title>
        <authorList>
            <person name="Floudas D."/>
            <person name="Binder M."/>
            <person name="Riley R."/>
            <person name="Barry K."/>
            <person name="Blanchette R.A."/>
            <person name="Henrissat B."/>
            <person name="Martinez A.T."/>
            <person name="Otillar R."/>
            <person name="Spatafora J.W."/>
            <person name="Yadav J.S."/>
            <person name="Aerts A."/>
            <person name="Benoit I."/>
            <person name="Boyd A."/>
            <person name="Carlson A."/>
            <person name="Copeland A."/>
            <person name="Coutinho P.M."/>
            <person name="de Vries R.P."/>
            <person name="Ferreira P."/>
            <person name="Findley K."/>
            <person name="Foster B."/>
            <person name="Gaskell J."/>
            <person name="Glotzer D."/>
            <person name="Gorecki P."/>
            <person name="Heitman J."/>
            <person name="Hesse C."/>
            <person name="Hori C."/>
            <person name="Igarashi K."/>
            <person name="Jurgens J.A."/>
            <person name="Kallen N."/>
            <person name="Kersten P."/>
            <person name="Kohler A."/>
            <person name="Kuees U."/>
            <person name="Kumar T.K.A."/>
            <person name="Kuo A."/>
            <person name="LaButti K."/>
            <person name="Larrondo L.F."/>
            <person name="Lindquist E."/>
            <person name="Ling A."/>
            <person name="Lombard V."/>
            <person name="Lucas S."/>
            <person name="Lundell T."/>
            <person name="Martin R."/>
            <person name="McLaughlin D.J."/>
            <person name="Morgenstern I."/>
            <person name="Morin E."/>
            <person name="Murat C."/>
            <person name="Nagy L.G."/>
            <person name="Nolan M."/>
            <person name="Ohm R.A."/>
            <person name="Patyshakuliyeva A."/>
            <person name="Rokas A."/>
            <person name="Ruiz-Duenas F.J."/>
            <person name="Sabat G."/>
            <person name="Salamov A."/>
            <person name="Samejima M."/>
            <person name="Schmutz J."/>
            <person name="Slot J.C."/>
            <person name="St John F."/>
            <person name="Stenlid J."/>
            <person name="Sun H."/>
            <person name="Sun S."/>
            <person name="Syed K."/>
            <person name="Tsang A."/>
            <person name="Wiebenga A."/>
            <person name="Young D."/>
            <person name="Pisabarro A."/>
            <person name="Eastwood D.C."/>
            <person name="Martin F."/>
            <person name="Cullen D."/>
            <person name="Grigoriev I.V."/>
            <person name="Hibbett D.S."/>
        </authorList>
    </citation>
    <scope>NUCLEOTIDE SEQUENCE [LARGE SCALE GENOMIC DNA]</scope>
    <source>
        <strain evidence="4">TFB10046</strain>
    </source>
</reference>
<evidence type="ECO:0000313" key="3">
    <source>
        <dbReference type="EMBL" id="EJD40942.1"/>
    </source>
</evidence>
<dbReference type="OrthoDB" id="3349377at2759"/>
<keyword evidence="4" id="KW-1185">Reference proteome</keyword>
<feature type="transmembrane region" description="Helical" evidence="1">
    <location>
        <begin position="160"/>
        <end position="182"/>
    </location>
</feature>
<evidence type="ECO:0000259" key="2">
    <source>
        <dbReference type="Pfam" id="PF20151"/>
    </source>
</evidence>
<evidence type="ECO:0000313" key="4">
    <source>
        <dbReference type="Proteomes" id="UP000006514"/>
    </source>
</evidence>
<feature type="transmembrane region" description="Helical" evidence="1">
    <location>
        <begin position="261"/>
        <end position="279"/>
    </location>
</feature>
<dbReference type="Pfam" id="PF20151">
    <property type="entry name" value="DUF6533"/>
    <property type="match status" value="1"/>
</dbReference>
<feature type="transmembrane region" description="Helical" evidence="1">
    <location>
        <begin position="235"/>
        <end position="255"/>
    </location>
</feature>
<keyword evidence="1" id="KW-0472">Membrane</keyword>
<proteinExistence type="predicted"/>
<name>J0WWZ0_AURST</name>
<organism evidence="3 4">
    <name type="scientific">Auricularia subglabra (strain TFB-10046 / SS5)</name>
    <name type="common">White-rot fungus</name>
    <name type="synonym">Auricularia delicata (strain TFB10046)</name>
    <dbReference type="NCBI Taxonomy" id="717982"/>
    <lineage>
        <taxon>Eukaryota</taxon>
        <taxon>Fungi</taxon>
        <taxon>Dikarya</taxon>
        <taxon>Basidiomycota</taxon>
        <taxon>Agaricomycotina</taxon>
        <taxon>Agaricomycetes</taxon>
        <taxon>Auriculariales</taxon>
        <taxon>Auriculariaceae</taxon>
        <taxon>Auricularia</taxon>
    </lineage>
</organism>
<dbReference type="EMBL" id="JH687797">
    <property type="protein sequence ID" value="EJD40942.1"/>
    <property type="molecule type" value="Genomic_DNA"/>
</dbReference>